<reference evidence="4" key="1">
    <citation type="submission" date="2016-11" db="EMBL/GenBank/DDBJ databases">
        <authorList>
            <person name="Varghese N."/>
            <person name="Submissions S."/>
        </authorList>
    </citation>
    <scope>NUCLEOTIDE SEQUENCE [LARGE SCALE GENOMIC DNA]</scope>
    <source>
        <strain evidence="4">DSM 26349</strain>
    </source>
</reference>
<protein>
    <submittedName>
        <fullName evidence="3">Uncharacterized protein</fullName>
    </submittedName>
</protein>
<sequence>MNNLSANYERILEVLRKISKDQLLPYQRREPKLCDLELISLSLTAEFMGIDSENDLFRKLPEMIYTKIERSVYNRRRRRLANEL</sequence>
<evidence type="ECO:0000313" key="3">
    <source>
        <dbReference type="EMBL" id="SHJ93932.1"/>
    </source>
</evidence>
<accession>A0A1M6NDV4</accession>
<keyword evidence="4" id="KW-1185">Reference proteome</keyword>
<gene>
    <name evidence="1" type="ORF">SAMN04487908_11188</name>
    <name evidence="2" type="ORF">SAMN04487908_112103</name>
    <name evidence="3" type="ORF">SAMN04487908_13330</name>
</gene>
<organism evidence="3 4">
    <name type="scientific">Aequorivita viscosa</name>
    <dbReference type="NCBI Taxonomy" id="797419"/>
    <lineage>
        <taxon>Bacteria</taxon>
        <taxon>Pseudomonadati</taxon>
        <taxon>Bacteroidota</taxon>
        <taxon>Flavobacteriia</taxon>
        <taxon>Flavobacteriales</taxon>
        <taxon>Flavobacteriaceae</taxon>
        <taxon>Aequorivita</taxon>
    </lineage>
</organism>
<evidence type="ECO:0000313" key="1">
    <source>
        <dbReference type="EMBL" id="SHJ21562.1"/>
    </source>
</evidence>
<dbReference type="STRING" id="797419.SAMN05216556_1131"/>
<dbReference type="EMBL" id="FQYV01000033">
    <property type="protein sequence ID" value="SHJ93932.1"/>
    <property type="molecule type" value="Genomic_DNA"/>
</dbReference>
<dbReference type="AlphaFoldDB" id="A0A1M6NDV4"/>
<dbReference type="Proteomes" id="UP000184172">
    <property type="component" value="Unassembled WGS sequence"/>
</dbReference>
<dbReference type="EMBL" id="FQYV01000011">
    <property type="protein sequence ID" value="SHJ21562.1"/>
    <property type="molecule type" value="Genomic_DNA"/>
</dbReference>
<dbReference type="EMBL" id="FQYV01000012">
    <property type="protein sequence ID" value="SHJ27213.1"/>
    <property type="molecule type" value="Genomic_DNA"/>
</dbReference>
<feature type="non-terminal residue" evidence="3">
    <location>
        <position position="84"/>
    </location>
</feature>
<reference evidence="3" key="2">
    <citation type="submission" date="2016-11" db="EMBL/GenBank/DDBJ databases">
        <authorList>
            <person name="Jaros S."/>
            <person name="Januszkiewicz K."/>
            <person name="Wedrychowicz H."/>
        </authorList>
    </citation>
    <scope>NUCLEOTIDE SEQUENCE [LARGE SCALE GENOMIC DNA]</scope>
    <source>
        <strain evidence="3">DSM 26349</strain>
    </source>
</reference>
<evidence type="ECO:0000313" key="2">
    <source>
        <dbReference type="EMBL" id="SHJ27213.1"/>
    </source>
</evidence>
<name>A0A1M6NDV4_9FLAO</name>
<evidence type="ECO:0000313" key="4">
    <source>
        <dbReference type="Proteomes" id="UP000184172"/>
    </source>
</evidence>
<proteinExistence type="predicted"/>